<gene>
    <name evidence="1" type="ORF">GAN93_23750</name>
</gene>
<proteinExistence type="predicted"/>
<organism evidence="1 2">
    <name type="scientific">Bacteroides thetaiotaomicron</name>
    <dbReference type="NCBI Taxonomy" id="818"/>
    <lineage>
        <taxon>Bacteria</taxon>
        <taxon>Pseudomonadati</taxon>
        <taxon>Bacteroidota</taxon>
        <taxon>Bacteroidia</taxon>
        <taxon>Bacteroidales</taxon>
        <taxon>Bacteroidaceae</taxon>
        <taxon>Bacteroides</taxon>
    </lineage>
</organism>
<dbReference type="RefSeq" id="WP_130042299.1">
    <property type="nucleotide sequence ID" value="NZ_CAXKYD010000036.1"/>
</dbReference>
<sequence length="393" mass="46005">MKVLIYLEENLLAPKGGPYAVGYYIYQQLKLRNNDKIHFLPVSKENTHREKITKFPLLYTLLQPIYRIYARYKRYSKLLTIGGISKVDLSEYDIVHFHKTMDIMEAKQSLESYKGIVMLTSHSPEPLSKEIWDNYLTRFEKIVFSKLYKRLIEMDEYAFCHADIIHFPCKEAEEPYYNNWPAYKEIKAKNIKKFVYIPTGIPVSIPKRKQQAVREELSISEDAFVISYMGRHNCVKGYDKLKRIGECILNQNSNMWIIVGGKEAPLTRYKHPQWIEVGWTNDAHSYIAASDIFMLPNFETYFDIVMLEVLSLGKIVVASRTGGNKYFERFEESGIFLYDTIEDAVNIINKISTMSLETRSALGKLNKNIYEQNFTDKVFVDSYLKYLDTIYNS</sequence>
<accession>A0A7J5JB54</accession>
<dbReference type="PANTHER" id="PTHR12526:SF630">
    <property type="entry name" value="GLYCOSYLTRANSFERASE"/>
    <property type="match status" value="1"/>
</dbReference>
<dbReference type="Gene3D" id="3.40.50.2000">
    <property type="entry name" value="Glycogen Phosphorylase B"/>
    <property type="match status" value="2"/>
</dbReference>
<comment type="caution">
    <text evidence="1">The sequence shown here is derived from an EMBL/GenBank/DDBJ whole genome shotgun (WGS) entry which is preliminary data.</text>
</comment>
<dbReference type="CDD" id="cd03801">
    <property type="entry name" value="GT4_PimA-like"/>
    <property type="match status" value="1"/>
</dbReference>
<name>A0A7J5JB54_BACT4</name>
<dbReference type="Proteomes" id="UP000460317">
    <property type="component" value="Unassembled WGS sequence"/>
</dbReference>
<dbReference type="GO" id="GO:0016740">
    <property type="term" value="F:transferase activity"/>
    <property type="evidence" value="ECO:0007669"/>
    <property type="project" value="UniProtKB-KW"/>
</dbReference>
<protein>
    <submittedName>
        <fullName evidence="1">Glycosyltransferase family 4 protein</fullName>
    </submittedName>
</protein>
<dbReference type="AlphaFoldDB" id="A0A7J5JB54"/>
<keyword evidence="1" id="KW-0808">Transferase</keyword>
<dbReference type="Pfam" id="PF13692">
    <property type="entry name" value="Glyco_trans_1_4"/>
    <property type="match status" value="1"/>
</dbReference>
<reference evidence="1 2" key="1">
    <citation type="journal article" date="2019" name="Nat. Med.">
        <title>A library of human gut bacterial isolates paired with longitudinal multiomics data enables mechanistic microbiome research.</title>
        <authorList>
            <person name="Poyet M."/>
            <person name="Groussin M."/>
            <person name="Gibbons S.M."/>
            <person name="Avila-Pacheco J."/>
            <person name="Jiang X."/>
            <person name="Kearney S.M."/>
            <person name="Perrotta A.R."/>
            <person name="Berdy B."/>
            <person name="Zhao S."/>
            <person name="Lieberman T.D."/>
            <person name="Swanson P.K."/>
            <person name="Smith M."/>
            <person name="Roesemann S."/>
            <person name="Alexander J.E."/>
            <person name="Rich S.A."/>
            <person name="Livny J."/>
            <person name="Vlamakis H."/>
            <person name="Clish C."/>
            <person name="Bullock K."/>
            <person name="Deik A."/>
            <person name="Scott J."/>
            <person name="Pierce K.A."/>
            <person name="Xavier R.J."/>
            <person name="Alm E.J."/>
        </authorList>
    </citation>
    <scope>NUCLEOTIDE SEQUENCE [LARGE SCALE GENOMIC DNA]</scope>
    <source>
        <strain evidence="1 2">BIOML-A165</strain>
    </source>
</reference>
<dbReference type="SUPFAM" id="SSF53756">
    <property type="entry name" value="UDP-Glycosyltransferase/glycogen phosphorylase"/>
    <property type="match status" value="1"/>
</dbReference>
<dbReference type="PANTHER" id="PTHR12526">
    <property type="entry name" value="GLYCOSYLTRANSFERASE"/>
    <property type="match status" value="1"/>
</dbReference>
<evidence type="ECO:0000313" key="1">
    <source>
        <dbReference type="EMBL" id="KAB4447583.1"/>
    </source>
</evidence>
<dbReference type="EMBL" id="WCSB01000040">
    <property type="protein sequence ID" value="KAB4447583.1"/>
    <property type="molecule type" value="Genomic_DNA"/>
</dbReference>
<evidence type="ECO:0000313" key="2">
    <source>
        <dbReference type="Proteomes" id="UP000460317"/>
    </source>
</evidence>